<protein>
    <submittedName>
        <fullName evidence="1">Uncharacterized protein</fullName>
    </submittedName>
</protein>
<proteinExistence type="predicted"/>
<dbReference type="AlphaFoldDB" id="A0AAD1UM35"/>
<keyword evidence="2" id="KW-1185">Reference proteome</keyword>
<accession>A0AAD1UM35</accession>
<sequence>MTHPLEKQGETIGLVLCLWYLMDFQVHLEFSSETRCNHPQWCPDIPHIQSQVLLLFLCHSSASNHLAGPSHECCNRVCSK</sequence>
<name>A0AAD1UM35_EUPCR</name>
<dbReference type="EMBL" id="CAMPGE010010563">
    <property type="protein sequence ID" value="CAI2369410.1"/>
    <property type="molecule type" value="Genomic_DNA"/>
</dbReference>
<organism evidence="1 2">
    <name type="scientific">Euplotes crassus</name>
    <dbReference type="NCBI Taxonomy" id="5936"/>
    <lineage>
        <taxon>Eukaryota</taxon>
        <taxon>Sar</taxon>
        <taxon>Alveolata</taxon>
        <taxon>Ciliophora</taxon>
        <taxon>Intramacronucleata</taxon>
        <taxon>Spirotrichea</taxon>
        <taxon>Hypotrichia</taxon>
        <taxon>Euplotida</taxon>
        <taxon>Euplotidae</taxon>
        <taxon>Moneuplotes</taxon>
    </lineage>
</organism>
<reference evidence="1" key="1">
    <citation type="submission" date="2023-07" db="EMBL/GenBank/DDBJ databases">
        <authorList>
            <consortium name="AG Swart"/>
            <person name="Singh M."/>
            <person name="Singh A."/>
            <person name="Seah K."/>
            <person name="Emmerich C."/>
        </authorList>
    </citation>
    <scope>NUCLEOTIDE SEQUENCE</scope>
    <source>
        <strain evidence="1">DP1</strain>
    </source>
</reference>
<evidence type="ECO:0000313" key="2">
    <source>
        <dbReference type="Proteomes" id="UP001295684"/>
    </source>
</evidence>
<evidence type="ECO:0000313" key="1">
    <source>
        <dbReference type="EMBL" id="CAI2369410.1"/>
    </source>
</evidence>
<dbReference type="Proteomes" id="UP001295684">
    <property type="component" value="Unassembled WGS sequence"/>
</dbReference>
<comment type="caution">
    <text evidence="1">The sequence shown here is derived from an EMBL/GenBank/DDBJ whole genome shotgun (WGS) entry which is preliminary data.</text>
</comment>
<gene>
    <name evidence="1" type="ORF">ECRASSUSDP1_LOCUS10709</name>
</gene>